<keyword evidence="3" id="KW-1185">Reference proteome</keyword>
<feature type="domain" description="YqaJ viral recombinase" evidence="1">
    <location>
        <begin position="21"/>
        <end position="156"/>
    </location>
</feature>
<dbReference type="InterPro" id="IPR011335">
    <property type="entry name" value="Restrct_endonuc-II-like"/>
</dbReference>
<dbReference type="GO" id="GO:0004519">
    <property type="term" value="F:endonuclease activity"/>
    <property type="evidence" value="ECO:0007669"/>
    <property type="project" value="UniProtKB-KW"/>
</dbReference>
<name>A0ABT9TGE0_PAENI</name>
<keyword evidence="2" id="KW-0540">Nuclease</keyword>
<protein>
    <submittedName>
        <fullName evidence="2">Phage-type endonuclease</fullName>
    </submittedName>
</protein>
<dbReference type="Gene3D" id="3.90.320.10">
    <property type="match status" value="1"/>
</dbReference>
<comment type="caution">
    <text evidence="2">The sequence shown here is derived from an EMBL/GenBank/DDBJ whole genome shotgun (WGS) entry which is preliminary data.</text>
</comment>
<evidence type="ECO:0000313" key="2">
    <source>
        <dbReference type="EMBL" id="MDQ0100485.1"/>
    </source>
</evidence>
<reference evidence="2 3" key="1">
    <citation type="submission" date="2023-07" db="EMBL/GenBank/DDBJ databases">
        <title>Sorghum-associated microbial communities from plants grown in Nebraska, USA.</title>
        <authorList>
            <person name="Schachtman D."/>
        </authorList>
    </citation>
    <scope>NUCLEOTIDE SEQUENCE [LARGE SCALE GENOMIC DNA]</scope>
    <source>
        <strain evidence="2 3">CC523</strain>
    </source>
</reference>
<evidence type="ECO:0000313" key="3">
    <source>
        <dbReference type="Proteomes" id="UP001244563"/>
    </source>
</evidence>
<sequence length="306" mass="33661">MSTLTGIPIKPLKPGTPEWLKSISASKVPAILRVSPFQSRFTLWQTMTGNIPQWEGNKTTERGTFLEAAVIGWFKEQHKGELDVDKGRSYAHSDHPEWTAAPDAIAADLSTDDLAWNIGVEAKTAQYSDGWGQAGTAEIPPYYLAQAVWQMIVTGFRKVYVPVLFGQPFEFREYVITWEDVEADVPAIIAEVIAFQVSLADNNPPMTDGDLSTYETVRALHPDIDGSEVALPDDIARRYLINKQAAADAAKLEQHAKTDIANYMGNAKKATYDGATIFTRQSKGGTPYLVAGRSLPTINKEQDKAA</sequence>
<dbReference type="InterPro" id="IPR019080">
    <property type="entry name" value="YqaJ_viral_recombinase"/>
</dbReference>
<dbReference type="Pfam" id="PF09588">
    <property type="entry name" value="YqaJ"/>
    <property type="match status" value="1"/>
</dbReference>
<gene>
    <name evidence="2" type="ORF">J2T10_000104</name>
</gene>
<dbReference type="InterPro" id="IPR011604">
    <property type="entry name" value="PDDEXK-like_dom_sf"/>
</dbReference>
<dbReference type="EMBL" id="JAUSSW010000001">
    <property type="protein sequence ID" value="MDQ0100485.1"/>
    <property type="molecule type" value="Genomic_DNA"/>
</dbReference>
<dbReference type="RefSeq" id="WP_306876565.1">
    <property type="nucleotide sequence ID" value="NZ_JAUSSW010000001.1"/>
</dbReference>
<keyword evidence="2" id="KW-0378">Hydrolase</keyword>
<proteinExistence type="predicted"/>
<dbReference type="Proteomes" id="UP001244563">
    <property type="component" value="Unassembled WGS sequence"/>
</dbReference>
<keyword evidence="2" id="KW-0255">Endonuclease</keyword>
<evidence type="ECO:0000259" key="1">
    <source>
        <dbReference type="Pfam" id="PF09588"/>
    </source>
</evidence>
<accession>A0ABT9TGE0</accession>
<dbReference type="SUPFAM" id="SSF52980">
    <property type="entry name" value="Restriction endonuclease-like"/>
    <property type="match status" value="1"/>
</dbReference>
<organism evidence="2 3">
    <name type="scientific">Paenarthrobacter nicotinovorans</name>
    <name type="common">Arthrobacter nicotinovorans</name>
    <dbReference type="NCBI Taxonomy" id="29320"/>
    <lineage>
        <taxon>Bacteria</taxon>
        <taxon>Bacillati</taxon>
        <taxon>Actinomycetota</taxon>
        <taxon>Actinomycetes</taxon>
        <taxon>Micrococcales</taxon>
        <taxon>Micrococcaceae</taxon>
        <taxon>Paenarthrobacter</taxon>
    </lineage>
</organism>